<dbReference type="GO" id="GO:0004674">
    <property type="term" value="F:protein serine/threonine kinase activity"/>
    <property type="evidence" value="ECO:0007669"/>
    <property type="project" value="UniProtKB-KW"/>
</dbReference>
<gene>
    <name evidence="13" type="ORF">RFI_07775</name>
</gene>
<dbReference type="InterPro" id="IPR011009">
    <property type="entry name" value="Kinase-like_dom_sf"/>
</dbReference>
<evidence type="ECO:0000256" key="8">
    <source>
        <dbReference type="ARBA" id="ARBA00048679"/>
    </source>
</evidence>
<organism evidence="13 14">
    <name type="scientific">Reticulomyxa filosa</name>
    <dbReference type="NCBI Taxonomy" id="46433"/>
    <lineage>
        <taxon>Eukaryota</taxon>
        <taxon>Sar</taxon>
        <taxon>Rhizaria</taxon>
        <taxon>Retaria</taxon>
        <taxon>Foraminifera</taxon>
        <taxon>Monothalamids</taxon>
        <taxon>Reticulomyxidae</taxon>
        <taxon>Reticulomyxa</taxon>
    </lineage>
</organism>
<dbReference type="EMBL" id="ASPP01006104">
    <property type="protein sequence ID" value="ETO29345.1"/>
    <property type="molecule type" value="Genomic_DNA"/>
</dbReference>
<feature type="compositionally biased region" description="Polar residues" evidence="11">
    <location>
        <begin position="67"/>
        <end position="79"/>
    </location>
</feature>
<keyword evidence="2 10" id="KW-0723">Serine/threonine-protein kinase</keyword>
<evidence type="ECO:0000256" key="4">
    <source>
        <dbReference type="ARBA" id="ARBA00022741"/>
    </source>
</evidence>
<evidence type="ECO:0000313" key="13">
    <source>
        <dbReference type="EMBL" id="ETO29345.1"/>
    </source>
</evidence>
<evidence type="ECO:0000256" key="5">
    <source>
        <dbReference type="ARBA" id="ARBA00022777"/>
    </source>
</evidence>
<evidence type="ECO:0000256" key="10">
    <source>
        <dbReference type="RuleBase" id="RU000304"/>
    </source>
</evidence>
<dbReference type="PANTHER" id="PTHR43895">
    <property type="entry name" value="CALCIUM/CALMODULIN-DEPENDENT PROTEIN KINASE KINASE-RELATED"/>
    <property type="match status" value="1"/>
</dbReference>
<dbReference type="OrthoDB" id="539158at2759"/>
<dbReference type="PROSITE" id="PS00107">
    <property type="entry name" value="PROTEIN_KINASE_ATP"/>
    <property type="match status" value="1"/>
</dbReference>
<protein>
    <recommendedName>
        <fullName evidence="1">non-specific serine/threonine protein kinase</fullName>
        <ecNumber evidence="1">2.7.11.1</ecNumber>
    </recommendedName>
</protein>
<keyword evidence="14" id="KW-1185">Reference proteome</keyword>
<dbReference type="Pfam" id="PF00069">
    <property type="entry name" value="Pkinase"/>
    <property type="match status" value="1"/>
</dbReference>
<evidence type="ECO:0000256" key="3">
    <source>
        <dbReference type="ARBA" id="ARBA00022679"/>
    </source>
</evidence>
<reference evidence="13 14" key="1">
    <citation type="journal article" date="2013" name="Curr. Biol.">
        <title>The Genome of the Foraminiferan Reticulomyxa filosa.</title>
        <authorList>
            <person name="Glockner G."/>
            <person name="Hulsmann N."/>
            <person name="Schleicher M."/>
            <person name="Noegel A.A."/>
            <person name="Eichinger L."/>
            <person name="Gallinger C."/>
            <person name="Pawlowski J."/>
            <person name="Sierra R."/>
            <person name="Euteneuer U."/>
            <person name="Pillet L."/>
            <person name="Moustafa A."/>
            <person name="Platzer M."/>
            <person name="Groth M."/>
            <person name="Szafranski K."/>
            <person name="Schliwa M."/>
        </authorList>
    </citation>
    <scope>NUCLEOTIDE SEQUENCE [LARGE SCALE GENOMIC DNA]</scope>
</reference>
<evidence type="ECO:0000256" key="11">
    <source>
        <dbReference type="SAM" id="MobiDB-lite"/>
    </source>
</evidence>
<sequence>MSLECQDDFKKKELMYHYLHRNQYTFFLLNRKFFIIFLWKGKFFPGRDVPSEKAKKKISPWKKTSETSEIPQTSRNSEASELFHPSKLPRPSLGFQRKNEKANERLLGDYVMGATLGIGGYAKVKLGIDKKTGEKVALKIFLLSDTNGKTNDGKKKQFERAIKLLSKLSHPNVLKMLGYEKEAEYPEVDGTMTSCMYMSLEYAGNGELFDYVMFTGCFDEDISRSYFHQLIDGLEAIHSMGFAHRDLKPENLLLDANFVLKIADFGFATMFRKGNTEAKMQMTVGQRDIWRPKCCAEKRICNPLIFLQLALFCLLHMLA</sequence>
<dbReference type="SUPFAM" id="SSF56112">
    <property type="entry name" value="Protein kinase-like (PK-like)"/>
    <property type="match status" value="1"/>
</dbReference>
<dbReference type="PROSITE" id="PS00108">
    <property type="entry name" value="PROTEIN_KINASE_ST"/>
    <property type="match status" value="1"/>
</dbReference>
<dbReference type="AlphaFoldDB" id="X6NST2"/>
<dbReference type="PANTHER" id="PTHR43895:SF32">
    <property type="entry name" value="SERINE_THREONINE-PROTEIN KINASE CHK1"/>
    <property type="match status" value="1"/>
</dbReference>
<comment type="catalytic activity">
    <reaction evidence="7">
        <text>L-threonyl-[protein] + ATP = O-phospho-L-threonyl-[protein] + ADP + H(+)</text>
        <dbReference type="Rhea" id="RHEA:46608"/>
        <dbReference type="Rhea" id="RHEA-COMP:11060"/>
        <dbReference type="Rhea" id="RHEA-COMP:11605"/>
        <dbReference type="ChEBI" id="CHEBI:15378"/>
        <dbReference type="ChEBI" id="CHEBI:30013"/>
        <dbReference type="ChEBI" id="CHEBI:30616"/>
        <dbReference type="ChEBI" id="CHEBI:61977"/>
        <dbReference type="ChEBI" id="CHEBI:456216"/>
        <dbReference type="EC" id="2.7.11.1"/>
    </reaction>
</comment>
<evidence type="ECO:0000256" key="7">
    <source>
        <dbReference type="ARBA" id="ARBA00047899"/>
    </source>
</evidence>
<keyword evidence="3" id="KW-0808">Transferase</keyword>
<dbReference type="SMART" id="SM00220">
    <property type="entry name" value="S_TKc"/>
    <property type="match status" value="1"/>
</dbReference>
<dbReference type="PROSITE" id="PS50011">
    <property type="entry name" value="PROTEIN_KINASE_DOM"/>
    <property type="match status" value="1"/>
</dbReference>
<keyword evidence="4 9" id="KW-0547">Nucleotide-binding</keyword>
<evidence type="ECO:0000313" key="14">
    <source>
        <dbReference type="Proteomes" id="UP000023152"/>
    </source>
</evidence>
<comment type="caution">
    <text evidence="13">The sequence shown here is derived from an EMBL/GenBank/DDBJ whole genome shotgun (WGS) entry which is preliminary data.</text>
</comment>
<dbReference type="Proteomes" id="UP000023152">
    <property type="component" value="Unassembled WGS sequence"/>
</dbReference>
<evidence type="ECO:0000256" key="6">
    <source>
        <dbReference type="ARBA" id="ARBA00022840"/>
    </source>
</evidence>
<comment type="similarity">
    <text evidence="10">Belongs to the protein kinase superfamily.</text>
</comment>
<accession>X6NST2</accession>
<dbReference type="EC" id="2.7.11.1" evidence="1"/>
<dbReference type="InterPro" id="IPR000719">
    <property type="entry name" value="Prot_kinase_dom"/>
</dbReference>
<comment type="catalytic activity">
    <reaction evidence="8">
        <text>L-seryl-[protein] + ATP = O-phospho-L-seryl-[protein] + ADP + H(+)</text>
        <dbReference type="Rhea" id="RHEA:17989"/>
        <dbReference type="Rhea" id="RHEA-COMP:9863"/>
        <dbReference type="Rhea" id="RHEA-COMP:11604"/>
        <dbReference type="ChEBI" id="CHEBI:15378"/>
        <dbReference type="ChEBI" id="CHEBI:29999"/>
        <dbReference type="ChEBI" id="CHEBI:30616"/>
        <dbReference type="ChEBI" id="CHEBI:83421"/>
        <dbReference type="ChEBI" id="CHEBI:456216"/>
        <dbReference type="EC" id="2.7.11.1"/>
    </reaction>
</comment>
<proteinExistence type="inferred from homology"/>
<dbReference type="GO" id="GO:0005524">
    <property type="term" value="F:ATP binding"/>
    <property type="evidence" value="ECO:0007669"/>
    <property type="project" value="UniProtKB-UniRule"/>
</dbReference>
<dbReference type="Gene3D" id="1.10.510.10">
    <property type="entry name" value="Transferase(Phosphotransferase) domain 1"/>
    <property type="match status" value="1"/>
</dbReference>
<name>X6NST2_RETFI</name>
<evidence type="ECO:0000259" key="12">
    <source>
        <dbReference type="PROSITE" id="PS50011"/>
    </source>
</evidence>
<keyword evidence="5 13" id="KW-0418">Kinase</keyword>
<feature type="non-terminal residue" evidence="13">
    <location>
        <position position="319"/>
    </location>
</feature>
<feature type="domain" description="Protein kinase" evidence="12">
    <location>
        <begin position="110"/>
        <end position="319"/>
    </location>
</feature>
<evidence type="ECO:0000256" key="9">
    <source>
        <dbReference type="PROSITE-ProRule" id="PRU10141"/>
    </source>
</evidence>
<evidence type="ECO:0000256" key="1">
    <source>
        <dbReference type="ARBA" id="ARBA00012513"/>
    </source>
</evidence>
<feature type="binding site" evidence="9">
    <location>
        <position position="139"/>
    </location>
    <ligand>
        <name>ATP</name>
        <dbReference type="ChEBI" id="CHEBI:30616"/>
    </ligand>
</feature>
<feature type="region of interest" description="Disordered" evidence="11">
    <location>
        <begin position="55"/>
        <end position="95"/>
    </location>
</feature>
<keyword evidence="6 9" id="KW-0067">ATP-binding</keyword>
<dbReference type="InterPro" id="IPR017441">
    <property type="entry name" value="Protein_kinase_ATP_BS"/>
</dbReference>
<evidence type="ECO:0000256" key="2">
    <source>
        <dbReference type="ARBA" id="ARBA00022527"/>
    </source>
</evidence>
<dbReference type="GO" id="GO:0007165">
    <property type="term" value="P:signal transduction"/>
    <property type="evidence" value="ECO:0007669"/>
    <property type="project" value="TreeGrafter"/>
</dbReference>
<dbReference type="InterPro" id="IPR008271">
    <property type="entry name" value="Ser/Thr_kinase_AS"/>
</dbReference>